<feature type="compositionally biased region" description="Basic and acidic residues" evidence="5">
    <location>
        <begin position="130"/>
        <end position="177"/>
    </location>
</feature>
<dbReference type="InterPro" id="IPR000504">
    <property type="entry name" value="RRM_dom"/>
</dbReference>
<comment type="caution">
    <text evidence="7">The sequence shown here is derived from an EMBL/GenBank/DDBJ whole genome shotgun (WGS) entry which is preliminary data.</text>
</comment>
<dbReference type="GO" id="GO:0005634">
    <property type="term" value="C:nucleus"/>
    <property type="evidence" value="ECO:0007669"/>
    <property type="project" value="InterPro"/>
</dbReference>
<evidence type="ECO:0000256" key="3">
    <source>
        <dbReference type="ARBA" id="ARBA00022884"/>
    </source>
</evidence>
<keyword evidence="1" id="KW-0597">Phosphoprotein</keyword>
<dbReference type="FunFam" id="3.30.70.330:FF:000291">
    <property type="entry name" value="CC1-like family splicing factor"/>
    <property type="match status" value="1"/>
</dbReference>
<evidence type="ECO:0000313" key="7">
    <source>
        <dbReference type="EMBL" id="KAG5660707.1"/>
    </source>
</evidence>
<evidence type="ECO:0000256" key="4">
    <source>
        <dbReference type="PROSITE-ProRule" id="PRU00176"/>
    </source>
</evidence>
<dbReference type="InterPro" id="IPR029123">
    <property type="entry name" value="RBM39_linker"/>
</dbReference>
<evidence type="ECO:0000256" key="1">
    <source>
        <dbReference type="ARBA" id="ARBA00022553"/>
    </source>
</evidence>
<protein>
    <recommendedName>
        <fullName evidence="6">RRM domain-containing protein</fullName>
    </recommendedName>
</protein>
<reference evidence="7" key="1">
    <citation type="submission" date="2021-04" db="EMBL/GenBank/DDBJ databases">
        <title>Draft genome of Fusarium avenaceum strain F156N33, isolated from an atmospheric sample in Virginia.</title>
        <authorList>
            <person name="Yang S."/>
            <person name="Vinatzer B.A."/>
            <person name="Coleman J."/>
        </authorList>
    </citation>
    <scope>NUCLEOTIDE SEQUENCE</scope>
    <source>
        <strain evidence="7">F156N33</strain>
    </source>
</reference>
<evidence type="ECO:0000259" key="6">
    <source>
        <dbReference type="PROSITE" id="PS50102"/>
    </source>
</evidence>
<feature type="compositionally biased region" description="Low complexity" evidence="5">
    <location>
        <begin position="925"/>
        <end position="935"/>
    </location>
</feature>
<evidence type="ECO:0000313" key="8">
    <source>
        <dbReference type="Proteomes" id="UP000782241"/>
    </source>
</evidence>
<feature type="domain" description="RRM" evidence="6">
    <location>
        <begin position="277"/>
        <end position="354"/>
    </location>
</feature>
<feature type="compositionally biased region" description="Basic and acidic residues" evidence="5">
    <location>
        <begin position="94"/>
        <end position="112"/>
    </location>
</feature>
<name>A0A9P7H0W4_9HYPO</name>
<dbReference type="CDD" id="cd12283">
    <property type="entry name" value="RRM1_RBM39_like"/>
    <property type="match status" value="1"/>
</dbReference>
<feature type="domain" description="RRM" evidence="6">
    <location>
        <begin position="178"/>
        <end position="255"/>
    </location>
</feature>
<dbReference type="FunFam" id="3.30.70.330:FF:000354">
    <property type="entry name" value="RNA splicing factor Pad-1"/>
    <property type="match status" value="1"/>
</dbReference>
<evidence type="ECO:0000256" key="5">
    <source>
        <dbReference type="SAM" id="MobiDB-lite"/>
    </source>
</evidence>
<dbReference type="PROSITE" id="PS50102">
    <property type="entry name" value="RRM"/>
    <property type="match status" value="3"/>
</dbReference>
<dbReference type="InterPro" id="IPR035979">
    <property type="entry name" value="RBD_domain_sf"/>
</dbReference>
<feature type="compositionally biased region" description="Basic residues" evidence="5">
    <location>
        <begin position="113"/>
        <end position="129"/>
    </location>
</feature>
<dbReference type="Pfam" id="PF15519">
    <property type="entry name" value="RBM39linker"/>
    <property type="match status" value="1"/>
</dbReference>
<dbReference type="CDD" id="cd12284">
    <property type="entry name" value="RRM2_RBM23_RBM39"/>
    <property type="match status" value="1"/>
</dbReference>
<dbReference type="Gene3D" id="3.30.70.330">
    <property type="match status" value="3"/>
</dbReference>
<feature type="compositionally biased region" description="Polar residues" evidence="5">
    <location>
        <begin position="962"/>
        <end position="973"/>
    </location>
</feature>
<dbReference type="PANTHER" id="PTHR48036">
    <property type="entry name" value="SPLICING FACTOR (PAD-1), PUTATIVE (AFU_ORTHOLOGUE AFUA_1G15810)-RELATED"/>
    <property type="match status" value="1"/>
</dbReference>
<feature type="compositionally biased region" description="Polar residues" evidence="5">
    <location>
        <begin position="374"/>
        <end position="384"/>
    </location>
</feature>
<organism evidence="7 8">
    <name type="scientific">Fusarium avenaceum</name>
    <dbReference type="NCBI Taxonomy" id="40199"/>
    <lineage>
        <taxon>Eukaryota</taxon>
        <taxon>Fungi</taxon>
        <taxon>Dikarya</taxon>
        <taxon>Ascomycota</taxon>
        <taxon>Pezizomycotina</taxon>
        <taxon>Sordariomycetes</taxon>
        <taxon>Hypocreomycetidae</taxon>
        <taxon>Hypocreales</taxon>
        <taxon>Nectriaceae</taxon>
        <taxon>Fusarium</taxon>
        <taxon>Fusarium tricinctum species complex</taxon>
    </lineage>
</organism>
<dbReference type="Proteomes" id="UP000782241">
    <property type="component" value="Unassembled WGS sequence"/>
</dbReference>
<feature type="region of interest" description="Disordered" evidence="5">
    <location>
        <begin position="794"/>
        <end position="816"/>
    </location>
</feature>
<dbReference type="FunFam" id="3.30.70.330:FF:000172">
    <property type="entry name" value="RNA splicing factor Pad-1"/>
    <property type="match status" value="1"/>
</dbReference>
<keyword evidence="8" id="KW-1185">Reference proteome</keyword>
<dbReference type="GO" id="GO:0003723">
    <property type="term" value="F:RNA binding"/>
    <property type="evidence" value="ECO:0007669"/>
    <property type="project" value="UniProtKB-UniRule"/>
</dbReference>
<dbReference type="SUPFAM" id="SSF54928">
    <property type="entry name" value="RNA-binding domain, RBD"/>
    <property type="match status" value="2"/>
</dbReference>
<accession>A0A9P7H0W4</accession>
<feature type="compositionally biased region" description="Basic and acidic residues" evidence="5">
    <location>
        <begin position="876"/>
        <end position="888"/>
    </location>
</feature>
<gene>
    <name evidence="7" type="ORF">KAF25_003313</name>
</gene>
<keyword evidence="2" id="KW-0677">Repeat</keyword>
<feature type="region of interest" description="Disordered" evidence="5">
    <location>
        <begin position="613"/>
        <end position="643"/>
    </location>
</feature>
<dbReference type="NCBIfam" id="TIGR01622">
    <property type="entry name" value="SF-CC1"/>
    <property type="match status" value="1"/>
</dbReference>
<feature type="compositionally biased region" description="Basic and acidic residues" evidence="5">
    <location>
        <begin position="13"/>
        <end position="66"/>
    </location>
</feature>
<proteinExistence type="predicted"/>
<dbReference type="GO" id="GO:0006397">
    <property type="term" value="P:mRNA processing"/>
    <property type="evidence" value="ECO:0007669"/>
    <property type="project" value="InterPro"/>
</dbReference>
<dbReference type="CDD" id="cd12285">
    <property type="entry name" value="RRM3_RBM39_like"/>
    <property type="match status" value="1"/>
</dbReference>
<feature type="region of interest" description="Disordered" evidence="5">
    <location>
        <begin position="1"/>
        <end position="177"/>
    </location>
</feature>
<feature type="region of interest" description="Disordered" evidence="5">
    <location>
        <begin position="374"/>
        <end position="417"/>
    </location>
</feature>
<feature type="domain" description="RRM" evidence="6">
    <location>
        <begin position="470"/>
        <end position="554"/>
    </location>
</feature>
<dbReference type="SMART" id="SM00360">
    <property type="entry name" value="RRM"/>
    <property type="match status" value="3"/>
</dbReference>
<dbReference type="InterPro" id="IPR006509">
    <property type="entry name" value="RBM39_SF"/>
</dbReference>
<feature type="region of interest" description="Disordered" evidence="5">
    <location>
        <begin position="873"/>
        <end position="1030"/>
    </location>
</feature>
<feature type="compositionally biased region" description="Basic and acidic residues" evidence="5">
    <location>
        <begin position="794"/>
        <end position="805"/>
    </location>
</feature>
<keyword evidence="3 4" id="KW-0694">RNA-binding</keyword>
<dbReference type="InterPro" id="IPR012677">
    <property type="entry name" value="Nucleotide-bd_a/b_plait_sf"/>
</dbReference>
<feature type="compositionally biased region" description="Polar residues" evidence="5">
    <location>
        <begin position="902"/>
        <end position="916"/>
    </location>
</feature>
<evidence type="ECO:0000256" key="2">
    <source>
        <dbReference type="ARBA" id="ARBA00022737"/>
    </source>
</evidence>
<feature type="region of interest" description="Disordered" evidence="5">
    <location>
        <begin position="749"/>
        <end position="773"/>
    </location>
</feature>
<sequence>MATLDVEALLDATAKDTSEQKTKSPVEDKSRDEPERRDRDRGHGRDGSRHRDRDHGRRRDRRDSANRSRKGTPDIIGTPRSDAGSHKSRRRSRSRDSDRRHSRRNRDGDYYRGGRRSRSRSRSPYRHYRPRDDRDPRDRRDRDRRNRGEFGRGRDDERRDTKREDGNPQLTEDERDRRTVFVQQLAARLRTRELKEFFEKVGPVNEAQIVKDRISQRSKGVGYVEFKNEESVTQALQLTGQKLLGIPVIVQVTEAEKNRQARNPEASGPHPNSIPFHRLYVGNIHFNVTEQDLQAVFEPFGELEFVQLQKDENGRSRGYGFVQFRDAGQAREALEKMNGFDLAGRPIRVGLGNDKFTPESTANMLQRFSGQNQQNHNFQGSAFSGSGGRGPQNSTFDRAGGRDNEKTGGASALDDTDVAGVNFNNYSRDALMRKLARTEEPTTNGNDERQVLKPKTETKPLPVNVNMASRCVVLHNMFDPEEESGTDWVKELEDDVRQEAESKYGHVVHISVDPNSKGDIYLKFDKVQGGENAIKGLNGRYFGGRMIDASPVVDAVYSTFASSLLTSPLYLLSTTNLLLPIPIILTSRNRVFSAILEQQFALPMMTYEYNTSSSTDSRFTQRQPASKWSSSSGSRDTKPSNTMLSINFSTPLAGAARSERIKQMTNNHPAFEKSRMSQEILVKIQTSLRRMPGVSSKESNEIISQLQEVGQIVSTETSQLVDALMNLTLDQEDTDKAIARMSIEANLAKAEADDQAHHMSNLRSELADEKNKRQEAEAEVVKVMDELQKLSREFKSLKNRDRDGSPDSSAQSPDRDGMIKQLEDTIKHLEDQVNSRRSLWVMKNPSPNSVARAIETIADACPDKDAVQKSILSLRPDGREEAGPRENRPSGFNEVVAPPQQPASTFQSSRPPSNLPSRFGSHIVPAPSRPSSTAPSDRRFGQWAPPTPVQSQSRFGPPPPTNGSVSGTQSMFNRNAPRRGFNSGTYRPNAPEFYPQSYRHPDKSSPAKSNGVYNQRREYYPPTPSNSRNKYSRFRDAVTTPDYTAPPGALTTRPPFPGPPIHVTDMTIMAWHDQLMDMYAAVRRFVNQYANEPTFINPTDLSNTRLWPVLLAAYYPLSEPEAVSYLDVHLKEESSKCCLVTRVMVDYVVNRVWVPRAWMGAESDATYGLIEVEKEFEKTQGQPAARRQHILDRQASIIDSILKLDGFEEFSKLRCQEISEVILNMVEPLLNPEADPEETWAELEGVSSAAWALSSRILSSRLTFDFRFPDIGSRYSFQSMLPIWPDVEPQELQSDHWRVALVTTPVVTVRNDTGANISAHSVCVADVVCMR</sequence>
<dbReference type="Pfam" id="PF00076">
    <property type="entry name" value="RRM_1"/>
    <property type="match status" value="2"/>
</dbReference>
<dbReference type="EMBL" id="JAGPUO010000009">
    <property type="protein sequence ID" value="KAG5660707.1"/>
    <property type="molecule type" value="Genomic_DNA"/>
</dbReference>